<comment type="caution">
    <text evidence="1">The sequence shown here is derived from an EMBL/GenBank/DDBJ whole genome shotgun (WGS) entry which is preliminary data.</text>
</comment>
<dbReference type="RefSeq" id="WP_023023259.1">
    <property type="nucleotide sequence ID" value="NZ_JADMUA010000003.1"/>
</dbReference>
<evidence type="ECO:0000313" key="2">
    <source>
        <dbReference type="Proteomes" id="UP000761167"/>
    </source>
</evidence>
<dbReference type="AlphaFoldDB" id="A0A943SSY3"/>
<gene>
    <name evidence="1" type="ORF">KH363_01740</name>
</gene>
<evidence type="ECO:0000313" key="1">
    <source>
        <dbReference type="EMBL" id="MBS6536246.1"/>
    </source>
</evidence>
<reference evidence="1" key="1">
    <citation type="submission" date="2021-02" db="EMBL/GenBank/DDBJ databases">
        <title>Infant gut strain persistence is associated with maternal origin, phylogeny, and functional potential including surface adhesion and iron acquisition.</title>
        <authorList>
            <person name="Lou Y.C."/>
        </authorList>
    </citation>
    <scope>NUCLEOTIDE SEQUENCE</scope>
    <source>
        <strain evidence="1">L3_060_000G1_dasL3_060_000G1_metabat.metabat.86_ sub</strain>
    </source>
</reference>
<dbReference type="EMBL" id="JAGZZN010000006">
    <property type="protein sequence ID" value="MBS6536246.1"/>
    <property type="molecule type" value="Genomic_DNA"/>
</dbReference>
<dbReference type="Proteomes" id="UP000761167">
    <property type="component" value="Unassembled WGS sequence"/>
</dbReference>
<dbReference type="Pfam" id="PF11372">
    <property type="entry name" value="DUF3173"/>
    <property type="match status" value="1"/>
</dbReference>
<protein>
    <submittedName>
        <fullName evidence="1">DUF3173 domain-containing protein</fullName>
    </submittedName>
</protein>
<proteinExistence type="predicted"/>
<sequence length="64" mass="7381">MKQTMNKEDLIKMGYNPYTAISIIRQAKLIMVQKGYAFYNNRRLGHVPISAVEEILGVSLHKEE</sequence>
<accession>A0A943SSY3</accession>
<dbReference type="InterPro" id="IPR021512">
    <property type="entry name" value="DUF3173"/>
</dbReference>
<name>A0A943SSY3_STRPA</name>
<organism evidence="1 2">
    <name type="scientific">Streptococcus parasanguinis</name>
    <dbReference type="NCBI Taxonomy" id="1318"/>
    <lineage>
        <taxon>Bacteria</taxon>
        <taxon>Bacillati</taxon>
        <taxon>Bacillota</taxon>
        <taxon>Bacilli</taxon>
        <taxon>Lactobacillales</taxon>
        <taxon>Streptococcaceae</taxon>
        <taxon>Streptococcus</taxon>
    </lineage>
</organism>